<feature type="chain" id="PRO_5018098734" description="Polysaccharide lyase-like protein" evidence="1">
    <location>
        <begin position="24"/>
        <end position="245"/>
    </location>
</feature>
<comment type="caution">
    <text evidence="2">The sequence shown here is derived from an EMBL/GenBank/DDBJ whole genome shotgun (WGS) entry which is preliminary data.</text>
</comment>
<dbReference type="OrthoDB" id="3515863at2"/>
<gene>
    <name evidence="2" type="ORF">EDD29_4958</name>
</gene>
<evidence type="ECO:0008006" key="4">
    <source>
        <dbReference type="Google" id="ProtNLM"/>
    </source>
</evidence>
<dbReference type="Proteomes" id="UP000272400">
    <property type="component" value="Unassembled WGS sequence"/>
</dbReference>
<dbReference type="AlphaFoldDB" id="A0A3N1D2R0"/>
<keyword evidence="1" id="KW-0732">Signal</keyword>
<evidence type="ECO:0000256" key="1">
    <source>
        <dbReference type="SAM" id="SignalP"/>
    </source>
</evidence>
<accession>A0A3N1D2R0</accession>
<organism evidence="2 3">
    <name type="scientific">Actinocorallia herbida</name>
    <dbReference type="NCBI Taxonomy" id="58109"/>
    <lineage>
        <taxon>Bacteria</taxon>
        <taxon>Bacillati</taxon>
        <taxon>Actinomycetota</taxon>
        <taxon>Actinomycetes</taxon>
        <taxon>Streptosporangiales</taxon>
        <taxon>Thermomonosporaceae</taxon>
        <taxon>Actinocorallia</taxon>
    </lineage>
</organism>
<sequence length="245" mass="27142">MHGHVLAAVVLALPLVWAAPASAERRADELELQLRDVTFAWYQPSKDFGWKEYSVVKGIAYSRAPYFLFSPQPTKRVRVEYKNSPNGQWKQAGTTSATEMSPEFEFPVGDGEGWWRLHYPGDAYHNEQYSPALRLYRTARFTGIKTNRKTASPGQAIVLSGRLVRRVGTSDGGSKDAGGWGGRRVAVAYTCGKNGTQIYDLGRRRTNAKGYFSASTTFKCTGGFGASAYGSVFSTLSTFVRVKRR</sequence>
<proteinExistence type="predicted"/>
<evidence type="ECO:0000313" key="3">
    <source>
        <dbReference type="Proteomes" id="UP000272400"/>
    </source>
</evidence>
<protein>
    <recommendedName>
        <fullName evidence="4">Polysaccharide lyase-like protein</fullName>
    </recommendedName>
</protein>
<keyword evidence="3" id="KW-1185">Reference proteome</keyword>
<reference evidence="2 3" key="1">
    <citation type="submission" date="2018-11" db="EMBL/GenBank/DDBJ databases">
        <title>Sequencing the genomes of 1000 actinobacteria strains.</title>
        <authorList>
            <person name="Klenk H.-P."/>
        </authorList>
    </citation>
    <scope>NUCLEOTIDE SEQUENCE [LARGE SCALE GENOMIC DNA]</scope>
    <source>
        <strain evidence="2 3">DSM 44254</strain>
    </source>
</reference>
<name>A0A3N1D2R0_9ACTN</name>
<dbReference type="RefSeq" id="WP_123666650.1">
    <property type="nucleotide sequence ID" value="NZ_RJKE01000001.1"/>
</dbReference>
<feature type="signal peptide" evidence="1">
    <location>
        <begin position="1"/>
        <end position="23"/>
    </location>
</feature>
<dbReference type="EMBL" id="RJKE01000001">
    <property type="protein sequence ID" value="ROO87358.1"/>
    <property type="molecule type" value="Genomic_DNA"/>
</dbReference>
<evidence type="ECO:0000313" key="2">
    <source>
        <dbReference type="EMBL" id="ROO87358.1"/>
    </source>
</evidence>